<dbReference type="SUPFAM" id="SSF53335">
    <property type="entry name" value="S-adenosyl-L-methionine-dependent methyltransferases"/>
    <property type="match status" value="1"/>
</dbReference>
<dbReference type="PANTHER" id="PTHR10629">
    <property type="entry name" value="CYTOSINE-SPECIFIC METHYLTRANSFERASE"/>
    <property type="match status" value="1"/>
</dbReference>
<dbReference type="EMBL" id="RSCJ01000027">
    <property type="protein sequence ID" value="RUR74901.1"/>
    <property type="molecule type" value="Genomic_DNA"/>
</dbReference>
<comment type="caution">
    <text evidence="8">The sequence shown here is derived from an EMBL/GenBank/DDBJ whole genome shotgun (WGS) entry which is preliminary data.</text>
</comment>
<dbReference type="GO" id="GO:0003677">
    <property type="term" value="F:DNA binding"/>
    <property type="evidence" value="ECO:0007669"/>
    <property type="project" value="TreeGrafter"/>
</dbReference>
<evidence type="ECO:0000256" key="5">
    <source>
        <dbReference type="ARBA" id="ARBA00022747"/>
    </source>
</evidence>
<comment type="similarity">
    <text evidence="6 7">Belongs to the class I-like SAM-binding methyltransferase superfamily. C5-methyltransferase family.</text>
</comment>
<dbReference type="InterPro" id="IPR031303">
    <property type="entry name" value="C5_meth_CS"/>
</dbReference>
<evidence type="ECO:0000256" key="2">
    <source>
        <dbReference type="ARBA" id="ARBA00022603"/>
    </source>
</evidence>
<dbReference type="GO" id="GO:0044027">
    <property type="term" value="P:negative regulation of gene expression via chromosomal CpG island methylation"/>
    <property type="evidence" value="ECO:0007669"/>
    <property type="project" value="TreeGrafter"/>
</dbReference>
<name>A0A3S0ZL26_CHLFR</name>
<dbReference type="GO" id="GO:0032259">
    <property type="term" value="P:methylation"/>
    <property type="evidence" value="ECO:0007669"/>
    <property type="project" value="UniProtKB-KW"/>
</dbReference>
<keyword evidence="3 6" id="KW-0808">Transferase</keyword>
<dbReference type="InterPro" id="IPR001525">
    <property type="entry name" value="C5_MeTfrase"/>
</dbReference>
<dbReference type="InterPro" id="IPR050390">
    <property type="entry name" value="C5-Methyltransferase"/>
</dbReference>
<dbReference type="EC" id="2.1.1.37" evidence="1"/>
<dbReference type="PRINTS" id="PR00105">
    <property type="entry name" value="C5METTRFRASE"/>
</dbReference>
<dbReference type="InterPro" id="IPR029063">
    <property type="entry name" value="SAM-dependent_MTases_sf"/>
</dbReference>
<dbReference type="OrthoDB" id="513026at2"/>
<evidence type="ECO:0000256" key="3">
    <source>
        <dbReference type="ARBA" id="ARBA00022679"/>
    </source>
</evidence>
<evidence type="ECO:0000256" key="6">
    <source>
        <dbReference type="PROSITE-ProRule" id="PRU01016"/>
    </source>
</evidence>
<accession>A0A3S0ZL26</accession>
<proteinExistence type="inferred from homology"/>
<evidence type="ECO:0000256" key="4">
    <source>
        <dbReference type="ARBA" id="ARBA00022691"/>
    </source>
</evidence>
<dbReference type="Pfam" id="PF00145">
    <property type="entry name" value="DNA_methylase"/>
    <property type="match status" value="1"/>
</dbReference>
<evidence type="ECO:0000256" key="1">
    <source>
        <dbReference type="ARBA" id="ARBA00011975"/>
    </source>
</evidence>
<reference evidence="8 9" key="1">
    <citation type="journal article" date="2019" name="Genome Biol. Evol.">
        <title>Day and night: Metabolic profiles and evolutionary relationships of six axenic non-marine cyanobacteria.</title>
        <authorList>
            <person name="Will S.E."/>
            <person name="Henke P."/>
            <person name="Boedeker C."/>
            <person name="Huang S."/>
            <person name="Brinkmann H."/>
            <person name="Rohde M."/>
            <person name="Jarek M."/>
            <person name="Friedl T."/>
            <person name="Seufert S."/>
            <person name="Schumacher M."/>
            <person name="Overmann J."/>
            <person name="Neumann-Schaal M."/>
            <person name="Petersen J."/>
        </authorList>
    </citation>
    <scope>NUCLEOTIDE SEQUENCE [LARGE SCALE GENOMIC DNA]</scope>
    <source>
        <strain evidence="8 9">PCC 6912</strain>
    </source>
</reference>
<dbReference type="PROSITE" id="PS51679">
    <property type="entry name" value="SAM_MT_C5"/>
    <property type="match status" value="1"/>
</dbReference>
<dbReference type="Proteomes" id="UP000268857">
    <property type="component" value="Unassembled WGS sequence"/>
</dbReference>
<dbReference type="Gene3D" id="3.90.120.10">
    <property type="entry name" value="DNA Methylase, subunit A, domain 2"/>
    <property type="match status" value="1"/>
</dbReference>
<gene>
    <name evidence="8" type="primary">dcm</name>
    <name evidence="8" type="ORF">PCC6912_50790</name>
</gene>
<sequence length="342" mass="37833">MKKYALVYFSGAGGTSLGAIAAGYKTIGIEIDAAIASLYKTNCGEVVVGDVTTIDPASLAPSPEERRREGSYLVWQISPPCQEFSRANNNQDKTSVRATILENITKHLKILLPDFVWLENVPEYCYSPAYINFCNSLRSLNYSLSHQIVNAADFGVPQSRKRLIMIAAKQGWGVPLLTPTHTQFPLPQLFGDNFLPWVGWYEAIKDLILELPKSELTEKQKAAIADYPHQNLLVERIGYYEKPKVALSSLPCWTLRASLGDDGKGGDRTKVIDVVLSDGDVRSLNNRSLARLQSFPDWYQWSGKASVDIRGIGNSVPPLLSQKIFEVINLSVSIDKEVLVGA</sequence>
<protein>
    <recommendedName>
        <fullName evidence="1">DNA (cytosine-5-)-methyltransferase</fullName>
        <ecNumber evidence="1">2.1.1.37</ecNumber>
    </recommendedName>
</protein>
<keyword evidence="2 6" id="KW-0489">Methyltransferase</keyword>
<dbReference type="PROSITE" id="PS00095">
    <property type="entry name" value="C5_MTASE_2"/>
    <property type="match status" value="1"/>
</dbReference>
<keyword evidence="5" id="KW-0680">Restriction system</keyword>
<feature type="active site" evidence="6">
    <location>
        <position position="81"/>
    </location>
</feature>
<keyword evidence="4 6" id="KW-0949">S-adenosyl-L-methionine</keyword>
<dbReference type="NCBIfam" id="TIGR00675">
    <property type="entry name" value="dcm"/>
    <property type="match status" value="1"/>
</dbReference>
<evidence type="ECO:0000256" key="7">
    <source>
        <dbReference type="RuleBase" id="RU000416"/>
    </source>
</evidence>
<organism evidence="8 9">
    <name type="scientific">Chlorogloeopsis fritschii PCC 6912</name>
    <dbReference type="NCBI Taxonomy" id="211165"/>
    <lineage>
        <taxon>Bacteria</taxon>
        <taxon>Bacillati</taxon>
        <taxon>Cyanobacteriota</taxon>
        <taxon>Cyanophyceae</taxon>
        <taxon>Nostocales</taxon>
        <taxon>Chlorogloeopsidaceae</taxon>
        <taxon>Chlorogloeopsis</taxon>
    </lineage>
</organism>
<dbReference type="RefSeq" id="WP_016879473.1">
    <property type="nucleotide sequence ID" value="NZ_AJLN01000060.1"/>
</dbReference>
<evidence type="ECO:0000313" key="9">
    <source>
        <dbReference type="Proteomes" id="UP000268857"/>
    </source>
</evidence>
<evidence type="ECO:0000313" key="8">
    <source>
        <dbReference type="EMBL" id="RUR74901.1"/>
    </source>
</evidence>
<dbReference type="STRING" id="211165.GCA_000317285_01823"/>
<dbReference type="AlphaFoldDB" id="A0A3S0ZL26"/>
<dbReference type="GO" id="GO:0009307">
    <property type="term" value="P:DNA restriction-modification system"/>
    <property type="evidence" value="ECO:0007669"/>
    <property type="project" value="UniProtKB-KW"/>
</dbReference>
<dbReference type="Gene3D" id="3.40.50.150">
    <property type="entry name" value="Vaccinia Virus protein VP39"/>
    <property type="match status" value="1"/>
</dbReference>
<dbReference type="GO" id="GO:0003886">
    <property type="term" value="F:DNA (cytosine-5-)-methyltransferase activity"/>
    <property type="evidence" value="ECO:0007669"/>
    <property type="project" value="UniProtKB-EC"/>
</dbReference>
<keyword evidence="9" id="KW-1185">Reference proteome</keyword>
<dbReference type="PANTHER" id="PTHR10629:SF52">
    <property type="entry name" value="DNA (CYTOSINE-5)-METHYLTRANSFERASE 1"/>
    <property type="match status" value="1"/>
</dbReference>